<dbReference type="EMBL" id="JAKFHA010000005">
    <property type="protein sequence ID" value="MCF2528124.1"/>
    <property type="molecule type" value="Genomic_DNA"/>
</dbReference>
<comment type="caution">
    <text evidence="1">The sequence shown here is derived from an EMBL/GenBank/DDBJ whole genome shotgun (WGS) entry which is preliminary data.</text>
</comment>
<sequence>MPFTTGDLRVDLPALDLFARRLDVMVDTMVDTPSRVNAVDDHLGHSGASDALHAFVKGWKDGRGKLEREMNALAKMGHSVVETLTETDIGLKNAVTNGKKNSP</sequence>
<keyword evidence="2" id="KW-1185">Reference proteome</keyword>
<dbReference type="RefSeq" id="WP_235052277.1">
    <property type="nucleotide sequence ID" value="NZ_JAKFHA010000005.1"/>
</dbReference>
<evidence type="ECO:0000313" key="2">
    <source>
        <dbReference type="Proteomes" id="UP001165378"/>
    </source>
</evidence>
<proteinExistence type="predicted"/>
<name>A0AA41PY91_9ACTN</name>
<protein>
    <submittedName>
        <fullName evidence="1">Uncharacterized protein</fullName>
    </submittedName>
</protein>
<dbReference type="AlphaFoldDB" id="A0AA41PY91"/>
<evidence type="ECO:0000313" key="1">
    <source>
        <dbReference type="EMBL" id="MCF2528124.1"/>
    </source>
</evidence>
<accession>A0AA41PY91</accession>
<reference evidence="1" key="1">
    <citation type="submission" date="2022-01" db="EMBL/GenBank/DDBJ databases">
        <title>Genome-Based Taxonomic Classification of the Phylum Actinobacteria.</title>
        <authorList>
            <person name="Gao Y."/>
        </authorList>
    </citation>
    <scope>NUCLEOTIDE SEQUENCE</scope>
    <source>
        <strain evidence="1">KLBMP 8922</strain>
    </source>
</reference>
<dbReference type="Proteomes" id="UP001165378">
    <property type="component" value="Unassembled WGS sequence"/>
</dbReference>
<organism evidence="1 2">
    <name type="scientific">Yinghuangia soli</name>
    <dbReference type="NCBI Taxonomy" id="2908204"/>
    <lineage>
        <taxon>Bacteria</taxon>
        <taxon>Bacillati</taxon>
        <taxon>Actinomycetota</taxon>
        <taxon>Actinomycetes</taxon>
        <taxon>Kitasatosporales</taxon>
        <taxon>Streptomycetaceae</taxon>
        <taxon>Yinghuangia</taxon>
    </lineage>
</organism>
<gene>
    <name evidence="1" type="ORF">LZ495_12945</name>
</gene>